<name>X1JV07_9ZZZZ</name>
<dbReference type="EMBL" id="BARU01045165">
    <property type="protein sequence ID" value="GAH85250.1"/>
    <property type="molecule type" value="Genomic_DNA"/>
</dbReference>
<evidence type="ECO:0000313" key="1">
    <source>
        <dbReference type="EMBL" id="GAH85250.1"/>
    </source>
</evidence>
<accession>X1JV07</accession>
<organism evidence="1">
    <name type="scientific">marine sediment metagenome</name>
    <dbReference type="NCBI Taxonomy" id="412755"/>
    <lineage>
        <taxon>unclassified sequences</taxon>
        <taxon>metagenomes</taxon>
        <taxon>ecological metagenomes</taxon>
    </lineage>
</organism>
<dbReference type="AlphaFoldDB" id="X1JV07"/>
<gene>
    <name evidence="1" type="ORF">S03H2_68641</name>
</gene>
<protein>
    <recommendedName>
        <fullName evidence="2">Response regulatory domain-containing protein</fullName>
    </recommendedName>
</protein>
<reference evidence="1" key="1">
    <citation type="journal article" date="2014" name="Front. Microbiol.">
        <title>High frequency of phylogenetically diverse reductive dehalogenase-homologous genes in deep subseafloor sedimentary metagenomes.</title>
        <authorList>
            <person name="Kawai M."/>
            <person name="Futagami T."/>
            <person name="Toyoda A."/>
            <person name="Takaki Y."/>
            <person name="Nishi S."/>
            <person name="Hori S."/>
            <person name="Arai W."/>
            <person name="Tsubouchi T."/>
            <person name="Morono Y."/>
            <person name="Uchiyama I."/>
            <person name="Ito T."/>
            <person name="Fujiyama A."/>
            <person name="Inagaki F."/>
            <person name="Takami H."/>
        </authorList>
    </citation>
    <scope>NUCLEOTIDE SEQUENCE</scope>
    <source>
        <strain evidence="1">Expedition CK06-06</strain>
    </source>
</reference>
<feature type="non-terminal residue" evidence="1">
    <location>
        <position position="48"/>
    </location>
</feature>
<proteinExistence type="predicted"/>
<comment type="caution">
    <text evidence="1">The sequence shown here is derived from an EMBL/GenBank/DDBJ whole genome shotgun (WGS) entry which is preliminary data.</text>
</comment>
<evidence type="ECO:0008006" key="2">
    <source>
        <dbReference type="Google" id="ProtNLM"/>
    </source>
</evidence>
<sequence>MQASAWRECDNALKMNVEKINILLAEDDPSDCRLVRLALAKSRQPVEF</sequence>